<feature type="site" description="Important for substrate specificity" evidence="3">
    <location>
        <position position="146"/>
    </location>
</feature>
<feature type="binding site" evidence="2">
    <location>
        <position position="99"/>
    </location>
    <ligand>
        <name>substrate</name>
    </ligand>
</feature>
<feature type="active site" description="Nucleophile" evidence="1">
    <location>
        <position position="98"/>
    </location>
</feature>
<dbReference type="AlphaFoldDB" id="A0A399JDW3"/>
<keyword evidence="6" id="KW-1185">Reference proteome</keyword>
<organism evidence="5 6">
    <name type="scientific">Galactobacter valiniphilus</name>
    <dbReference type="NCBI Taxonomy" id="2676122"/>
    <lineage>
        <taxon>Bacteria</taxon>
        <taxon>Bacillati</taxon>
        <taxon>Actinomycetota</taxon>
        <taxon>Actinomycetes</taxon>
        <taxon>Micrococcales</taxon>
        <taxon>Micrococcaceae</taxon>
        <taxon>Galactobacter</taxon>
    </lineage>
</organism>
<comment type="caution">
    <text evidence="5">The sequence shown here is derived from an EMBL/GenBank/DDBJ whole genome shotgun (WGS) entry which is preliminary data.</text>
</comment>
<dbReference type="InterPro" id="IPR012354">
    <property type="entry name" value="Esterase_lipase"/>
</dbReference>
<dbReference type="Gene3D" id="3.40.50.1820">
    <property type="entry name" value="alpha/beta hydrolase"/>
    <property type="match status" value="1"/>
</dbReference>
<gene>
    <name evidence="5" type="ORF">DWB68_05255</name>
</gene>
<dbReference type="Proteomes" id="UP000265419">
    <property type="component" value="Unassembled WGS sequence"/>
</dbReference>
<proteinExistence type="predicted"/>
<evidence type="ECO:0000256" key="2">
    <source>
        <dbReference type="PIRSR" id="PIRSR017388-2"/>
    </source>
</evidence>
<evidence type="ECO:0000313" key="6">
    <source>
        <dbReference type="Proteomes" id="UP000265419"/>
    </source>
</evidence>
<reference evidence="5 6" key="1">
    <citation type="submission" date="2018-07" db="EMBL/GenBank/DDBJ databases">
        <title>Arthrobacter sp. nov., isolated from raw cow's milk with high bacterial count.</title>
        <authorList>
            <person name="Hahne J."/>
            <person name="Isele D."/>
            <person name="Lipski A."/>
        </authorList>
    </citation>
    <scope>NUCLEOTIDE SEQUENCE [LARGE SCALE GENOMIC DNA]</scope>
    <source>
        <strain evidence="5 6">JZ R-35</strain>
    </source>
</reference>
<feature type="binding site" evidence="2">
    <location>
        <position position="30"/>
    </location>
    <ligand>
        <name>substrate</name>
    </ligand>
</feature>
<dbReference type="SUPFAM" id="SSF53474">
    <property type="entry name" value="alpha/beta-Hydrolases"/>
    <property type="match status" value="1"/>
</dbReference>
<sequence>MSTDISTADTFAAYVHEGRSSVAVLVIHGFTSTPGSVFLWAGAFEAAGYDVSVPLLEGHASRWEDMIGVPYTAWTGALEREYDRLARTHEHVVVAGISMGGALALHLGAVRRPDALLLVNPAVDGMPWFSFLSGALAPFVKSTPAIGEDIARPGRKENSYDVTPTAAATQLRRLQKAVRRQLPGVVAPITLFHSVQDHVVPPASLRSLFAGLTPATRTRLRRIEPHESYHVATLDWDAELINEASVRAVAESTGVAAGSGTAA</sequence>
<dbReference type="GO" id="GO:0052689">
    <property type="term" value="F:carboxylic ester hydrolase activity"/>
    <property type="evidence" value="ECO:0007669"/>
    <property type="project" value="InterPro"/>
</dbReference>
<dbReference type="EMBL" id="QQXK01000008">
    <property type="protein sequence ID" value="RII42747.1"/>
    <property type="molecule type" value="Genomic_DNA"/>
</dbReference>
<dbReference type="InterPro" id="IPR029058">
    <property type="entry name" value="AB_hydrolase_fold"/>
</dbReference>
<name>A0A399JDW3_9MICC</name>
<evidence type="ECO:0000313" key="5">
    <source>
        <dbReference type="EMBL" id="RII42747.1"/>
    </source>
</evidence>
<dbReference type="Pfam" id="PF12146">
    <property type="entry name" value="Hydrolase_4"/>
    <property type="match status" value="1"/>
</dbReference>
<accession>A0A399JDW3</accession>
<dbReference type="PIRSF" id="PIRSF017388">
    <property type="entry name" value="Esterase_lipase"/>
    <property type="match status" value="1"/>
</dbReference>
<evidence type="ECO:0000256" key="3">
    <source>
        <dbReference type="PIRSR" id="PIRSR017388-3"/>
    </source>
</evidence>
<feature type="active site" description="Charge relay system" evidence="1">
    <location>
        <position position="197"/>
    </location>
</feature>
<dbReference type="RefSeq" id="WP_119424098.1">
    <property type="nucleotide sequence ID" value="NZ_QQXK01000008.1"/>
</dbReference>
<keyword evidence="5" id="KW-0378">Hydrolase</keyword>
<protein>
    <submittedName>
        <fullName evidence="5">Alpha/beta fold hydrolase</fullName>
    </submittedName>
</protein>
<feature type="domain" description="Serine aminopeptidase S33" evidence="4">
    <location>
        <begin position="23"/>
        <end position="215"/>
    </location>
</feature>
<dbReference type="InterPro" id="IPR022742">
    <property type="entry name" value="Hydrolase_4"/>
</dbReference>
<evidence type="ECO:0000256" key="1">
    <source>
        <dbReference type="PIRSR" id="PIRSR017388-1"/>
    </source>
</evidence>
<feature type="active site" description="Charge relay system" evidence="1">
    <location>
        <position position="230"/>
    </location>
</feature>
<evidence type="ECO:0000259" key="4">
    <source>
        <dbReference type="Pfam" id="PF12146"/>
    </source>
</evidence>